<dbReference type="AlphaFoldDB" id="A0A1L7TNI5"/>
<evidence type="ECO:0000313" key="3">
    <source>
        <dbReference type="Proteomes" id="UP000184255"/>
    </source>
</evidence>
<evidence type="ECO:0000313" key="2">
    <source>
        <dbReference type="EMBL" id="CVL00144.1"/>
    </source>
</evidence>
<dbReference type="RefSeq" id="XP_041686230.1">
    <property type="nucleotide sequence ID" value="XM_041820340.1"/>
</dbReference>
<feature type="region of interest" description="Disordered" evidence="1">
    <location>
        <begin position="204"/>
        <end position="226"/>
    </location>
</feature>
<dbReference type="VEuPathDB" id="FungiDB:FMAN_02739"/>
<proteinExistence type="predicted"/>
<organism evidence="2 3">
    <name type="scientific">Fusarium mangiferae</name>
    <name type="common">Mango malformation disease fungus</name>
    <dbReference type="NCBI Taxonomy" id="192010"/>
    <lineage>
        <taxon>Eukaryota</taxon>
        <taxon>Fungi</taxon>
        <taxon>Dikarya</taxon>
        <taxon>Ascomycota</taxon>
        <taxon>Pezizomycotina</taxon>
        <taxon>Sordariomycetes</taxon>
        <taxon>Hypocreomycetidae</taxon>
        <taxon>Hypocreales</taxon>
        <taxon>Nectriaceae</taxon>
        <taxon>Fusarium</taxon>
        <taxon>Fusarium fujikuroi species complex</taxon>
    </lineage>
</organism>
<gene>
    <name evidence="2" type="ORF">FMAN_02739</name>
</gene>
<keyword evidence="3" id="KW-1185">Reference proteome</keyword>
<dbReference type="GeneID" id="65082010"/>
<reference evidence="3" key="1">
    <citation type="journal article" date="2016" name="Genome Biol. Evol.">
        <title>Comparative 'omics' of the Fusarium fujikuroi species complex highlights differences in genetic potential and metabolite synthesis.</title>
        <authorList>
            <person name="Niehaus E.-M."/>
            <person name="Muensterkoetter M."/>
            <person name="Proctor R.H."/>
            <person name="Brown D.W."/>
            <person name="Sharon A."/>
            <person name="Idan Y."/>
            <person name="Oren-Young L."/>
            <person name="Sieber C.M."/>
            <person name="Novak O."/>
            <person name="Pencik A."/>
            <person name="Tarkowska D."/>
            <person name="Hromadova K."/>
            <person name="Freeman S."/>
            <person name="Maymon M."/>
            <person name="Elazar M."/>
            <person name="Youssef S.A."/>
            <person name="El-Shabrawy E.S.M."/>
            <person name="Shalaby A.B.A."/>
            <person name="Houterman P."/>
            <person name="Brock N.L."/>
            <person name="Burkhardt I."/>
            <person name="Tsavkelova E.A."/>
            <person name="Dickschat J.S."/>
            <person name="Galuszka P."/>
            <person name="Gueldener U."/>
            <person name="Tudzynski B."/>
        </authorList>
    </citation>
    <scope>NUCLEOTIDE SEQUENCE [LARGE SCALE GENOMIC DNA]</scope>
    <source>
        <strain evidence="3">MRC7560</strain>
    </source>
</reference>
<accession>A0A1L7TNI5</accession>
<evidence type="ECO:0000256" key="1">
    <source>
        <dbReference type="SAM" id="MobiDB-lite"/>
    </source>
</evidence>
<dbReference type="EMBL" id="FCQH01000010">
    <property type="protein sequence ID" value="CVL00144.1"/>
    <property type="molecule type" value="Genomic_DNA"/>
</dbReference>
<dbReference type="Proteomes" id="UP000184255">
    <property type="component" value="Unassembled WGS sequence"/>
</dbReference>
<protein>
    <submittedName>
        <fullName evidence="2">Uncharacterized protein</fullName>
    </submittedName>
</protein>
<feature type="compositionally biased region" description="Polar residues" evidence="1">
    <location>
        <begin position="206"/>
        <end position="217"/>
    </location>
</feature>
<feature type="region of interest" description="Disordered" evidence="1">
    <location>
        <begin position="67"/>
        <end position="86"/>
    </location>
</feature>
<sequence>MDPHSGLREPVARICVTCSQACERKNGHWACVNCDLVYKYDEGNLEIVSQGNPTTFGRGVVFRPLSGAQEQGHQPPSPCLSKAADKHENHKDWTFPDVVEQDSLSSHDQTRDGSAPTLSQVYALQGSCGSVDHGWRVVDNGPSQERGDPNQSYESMDLDTDDEETNDEAFHSWIDETTGPGLSGRQRGISHVLHQVAVLGLDRDTSPNALPNNTTLEISDDTDMEE</sequence>
<name>A0A1L7TNI5_FUSMA</name>
<feature type="region of interest" description="Disordered" evidence="1">
    <location>
        <begin position="133"/>
        <end position="160"/>
    </location>
</feature>
<comment type="caution">
    <text evidence="2">The sequence shown here is derived from an EMBL/GenBank/DDBJ whole genome shotgun (WGS) entry which is preliminary data.</text>
</comment>